<organism evidence="3 4">
    <name type="scientific">Candidatus Veblenbacteria bacterium RIFOXYB1_FULL_43_13</name>
    <dbReference type="NCBI Taxonomy" id="1802426"/>
    <lineage>
        <taxon>Bacteria</taxon>
        <taxon>Candidatus Vebleniibacteriota</taxon>
    </lineage>
</organism>
<proteinExistence type="predicted"/>
<dbReference type="AlphaFoldDB" id="A0A1G2Q686"/>
<feature type="transmembrane region" description="Helical" evidence="1">
    <location>
        <begin position="304"/>
        <end position="325"/>
    </location>
</feature>
<dbReference type="EMBL" id="MHTC01000009">
    <property type="protein sequence ID" value="OHA55679.1"/>
    <property type="molecule type" value="Genomic_DNA"/>
</dbReference>
<dbReference type="InterPro" id="IPR006121">
    <property type="entry name" value="HMA_dom"/>
</dbReference>
<evidence type="ECO:0000259" key="2">
    <source>
        <dbReference type="Pfam" id="PF13386"/>
    </source>
</evidence>
<evidence type="ECO:0000256" key="1">
    <source>
        <dbReference type="SAM" id="Phobius"/>
    </source>
</evidence>
<dbReference type="Gene3D" id="3.30.70.100">
    <property type="match status" value="1"/>
</dbReference>
<dbReference type="Proteomes" id="UP000177575">
    <property type="component" value="Unassembled WGS sequence"/>
</dbReference>
<name>A0A1G2Q686_9BACT</name>
<feature type="transmembrane region" description="Helical" evidence="1">
    <location>
        <begin position="190"/>
        <end position="217"/>
    </location>
</feature>
<dbReference type="CDD" id="cd00371">
    <property type="entry name" value="HMA"/>
    <property type="match status" value="1"/>
</dbReference>
<feature type="transmembrane region" description="Helical" evidence="1">
    <location>
        <begin position="109"/>
        <end position="137"/>
    </location>
</feature>
<dbReference type="PANTHER" id="PTHR42208">
    <property type="entry name" value="HEAVY METAL TRANSPORTER-RELATED"/>
    <property type="match status" value="1"/>
</dbReference>
<gene>
    <name evidence="3" type="ORF">A2388_00840</name>
</gene>
<evidence type="ECO:0000313" key="4">
    <source>
        <dbReference type="Proteomes" id="UP000177575"/>
    </source>
</evidence>
<dbReference type="SUPFAM" id="SSF49503">
    <property type="entry name" value="Cupredoxins"/>
    <property type="match status" value="1"/>
</dbReference>
<sequence length="453" mass="48183">MAKRIYQISGMHCAACEVLVERAFRNSSVVEKVKANQAGWAEVWSQAEPNIAAINETLAAHGYRVQAGAAVSSRFSVKRLGGIMLVIVATYLLFRRFNLVPNLSSGQDLSLGVVFVMGLVAAVSSCIAVTGGLLVAISTAHAQTHPNNTGWQKFRPHIFFNIGRVISYTVLGGVVGALGSVLALSSVMNGIVTLVASLAMIILGIKLLNILPIFSSLTIRPPKFIAHQLHDAAGNTRAWAPFFLGAGTFFLPCGFTQALQLYVLTRGDVGVGATTMLMFSLGTLPALIGLGAVTSFVKGRWQALVATVAGAAVVALGFINFGYGLNLTGLNSKINQLKESAKIVASERGVEINDPNVTLVDGVQVVKMDVVARGYSPNRFTIRAGVPVRWEIRGVNTYGCQSILQFPALNTTKYIKSGINVIEFTAQGEGQMPFHCAMGMYTGSFTVLPDKGS</sequence>
<dbReference type="InterPro" id="IPR036163">
    <property type="entry name" value="HMA_dom_sf"/>
</dbReference>
<dbReference type="InterPro" id="IPR039447">
    <property type="entry name" value="UreH-like_TM_dom"/>
</dbReference>
<dbReference type="SUPFAM" id="SSF55008">
    <property type="entry name" value="HMA, heavy metal-associated domain"/>
    <property type="match status" value="1"/>
</dbReference>
<protein>
    <recommendedName>
        <fullName evidence="2">Urease accessory protein UreH-like transmembrane domain-containing protein</fullName>
    </recommendedName>
</protein>
<comment type="caution">
    <text evidence="3">The sequence shown here is derived from an EMBL/GenBank/DDBJ whole genome shotgun (WGS) entry which is preliminary data.</text>
</comment>
<dbReference type="Pfam" id="PF13386">
    <property type="entry name" value="DsbD_2"/>
    <property type="match status" value="1"/>
</dbReference>
<feature type="transmembrane region" description="Helical" evidence="1">
    <location>
        <begin position="238"/>
        <end position="264"/>
    </location>
</feature>
<keyword evidence="1" id="KW-0812">Transmembrane</keyword>
<feature type="transmembrane region" description="Helical" evidence="1">
    <location>
        <begin position="80"/>
        <end position="97"/>
    </location>
</feature>
<reference evidence="3 4" key="1">
    <citation type="journal article" date="2016" name="Nat. Commun.">
        <title>Thousands of microbial genomes shed light on interconnected biogeochemical processes in an aquifer system.</title>
        <authorList>
            <person name="Anantharaman K."/>
            <person name="Brown C.T."/>
            <person name="Hug L.A."/>
            <person name="Sharon I."/>
            <person name="Castelle C.J."/>
            <person name="Probst A.J."/>
            <person name="Thomas B.C."/>
            <person name="Singh A."/>
            <person name="Wilkins M.J."/>
            <person name="Karaoz U."/>
            <person name="Brodie E.L."/>
            <person name="Williams K.H."/>
            <person name="Hubbard S.S."/>
            <person name="Banfield J.F."/>
        </authorList>
    </citation>
    <scope>NUCLEOTIDE SEQUENCE [LARGE SCALE GENOMIC DNA]</scope>
</reference>
<accession>A0A1G2Q686</accession>
<feature type="transmembrane region" description="Helical" evidence="1">
    <location>
        <begin position="276"/>
        <end position="297"/>
    </location>
</feature>
<dbReference type="Gene3D" id="2.60.40.420">
    <property type="entry name" value="Cupredoxins - blue copper proteins"/>
    <property type="match status" value="1"/>
</dbReference>
<evidence type="ECO:0000313" key="3">
    <source>
        <dbReference type="EMBL" id="OHA55679.1"/>
    </source>
</evidence>
<feature type="transmembrane region" description="Helical" evidence="1">
    <location>
        <begin position="158"/>
        <end position="184"/>
    </location>
</feature>
<dbReference type="PANTHER" id="PTHR42208:SF1">
    <property type="entry name" value="HEAVY METAL TRANSPORTER"/>
    <property type="match status" value="1"/>
</dbReference>
<dbReference type="InterPro" id="IPR008972">
    <property type="entry name" value="Cupredoxin"/>
</dbReference>
<keyword evidence="1" id="KW-0472">Membrane</keyword>
<keyword evidence="1" id="KW-1133">Transmembrane helix</keyword>
<feature type="domain" description="Urease accessory protein UreH-like transmembrane" evidence="2">
    <location>
        <begin position="114"/>
        <end position="318"/>
    </location>
</feature>
<dbReference type="GO" id="GO:0046872">
    <property type="term" value="F:metal ion binding"/>
    <property type="evidence" value="ECO:0007669"/>
    <property type="project" value="InterPro"/>
</dbReference>